<protein>
    <submittedName>
        <fullName evidence="4">SDR family NAD(P)-dependent oxidoreductase</fullName>
    </submittedName>
</protein>
<dbReference type="EMBL" id="JAVKGS010000003">
    <property type="protein sequence ID" value="MDR5693039.1"/>
    <property type="molecule type" value="Genomic_DNA"/>
</dbReference>
<dbReference type="InterPro" id="IPR002347">
    <property type="entry name" value="SDR_fam"/>
</dbReference>
<evidence type="ECO:0000256" key="3">
    <source>
        <dbReference type="SAM" id="MobiDB-lite"/>
    </source>
</evidence>
<gene>
    <name evidence="4" type="ORF">RH861_13280</name>
</gene>
<dbReference type="InterPro" id="IPR036291">
    <property type="entry name" value="NAD(P)-bd_dom_sf"/>
</dbReference>
<dbReference type="CDD" id="cd06561">
    <property type="entry name" value="AlkD_like"/>
    <property type="match status" value="1"/>
</dbReference>
<keyword evidence="2" id="KW-0560">Oxidoreductase</keyword>
<dbReference type="InterPro" id="IPR020904">
    <property type="entry name" value="Sc_DH/Rdtase_CS"/>
</dbReference>
<dbReference type="SUPFAM" id="SSF51735">
    <property type="entry name" value="NAD(P)-binding Rossmann-fold domains"/>
    <property type="match status" value="1"/>
</dbReference>
<dbReference type="Gene3D" id="1.25.10.90">
    <property type="match status" value="1"/>
</dbReference>
<dbReference type="Gene3D" id="3.40.50.720">
    <property type="entry name" value="NAD(P)-binding Rossmann-like Domain"/>
    <property type="match status" value="1"/>
</dbReference>
<evidence type="ECO:0000256" key="1">
    <source>
        <dbReference type="ARBA" id="ARBA00006484"/>
    </source>
</evidence>
<name>A0ABU1FMP5_9MICO</name>
<dbReference type="SUPFAM" id="SSF48371">
    <property type="entry name" value="ARM repeat"/>
    <property type="match status" value="1"/>
</dbReference>
<dbReference type="InterPro" id="IPR016024">
    <property type="entry name" value="ARM-type_fold"/>
</dbReference>
<evidence type="ECO:0000313" key="4">
    <source>
        <dbReference type="EMBL" id="MDR5693039.1"/>
    </source>
</evidence>
<keyword evidence="5" id="KW-1185">Reference proteome</keyword>
<dbReference type="RefSeq" id="WP_310521367.1">
    <property type="nucleotide sequence ID" value="NZ_BAABBS010000001.1"/>
</dbReference>
<accession>A0ABU1FMP5</accession>
<comment type="caution">
    <text evidence="4">The sequence shown here is derived from an EMBL/GenBank/DDBJ whole genome shotgun (WGS) entry which is preliminary data.</text>
</comment>
<dbReference type="PANTHER" id="PTHR24322">
    <property type="entry name" value="PKSB"/>
    <property type="match status" value="1"/>
</dbReference>
<dbReference type="PRINTS" id="PR00081">
    <property type="entry name" value="GDHRDH"/>
</dbReference>
<feature type="compositionally biased region" description="Basic and acidic residues" evidence="3">
    <location>
        <begin position="223"/>
        <end position="240"/>
    </location>
</feature>
<feature type="region of interest" description="Disordered" evidence="3">
    <location>
        <begin position="213"/>
        <end position="240"/>
    </location>
</feature>
<dbReference type="InterPro" id="IPR014825">
    <property type="entry name" value="DNA_alkylation"/>
</dbReference>
<sequence>MTTPTDATAPTADDVRAALAEAADPARAASSARFFKTGPGEYGEGDRFIGVTVPATRAVAKRFATLPLDGVGELLADPEHEHRLCALVILVARFDRASAARTRDDGERAGLARFHLAAVRAGRVDNWDLVDVSADRILGEFVRDPGAMDAAARAGLDLALLDELAASGDLWERRVAIMSTFAFLKHGDAAPTLRLAERLLDDPHDLIHKATGWMRVRPPGGPRDAHRLPRRERPADAAHHAVVRDRAPGPGRAGTLPRHALTAAADGDRVARRLARMVRMSRTARGAHILITGAAGGMGRMYAQRAVAEGAASVVLWDRDAQGLARTADELGAAARGRTQVRSYAVDVSELGAIAKAAHKVRREVGDPDVLVNNAGIVRGNRYFWESHAGDDVRPTMLVNALAPMYVTHEFLPGMIRSDRPARIVNIGSAAGTLANPRMAVYAASKAALNGWSDSLRLELQQAGHRHITVTTVTPSYISTGMFHGARGPLLAPILEPEYVVDRVWRAMLDGRPLVELPRSVRLSRALRGLLPTRVFDRVVGDGFGVYRSMEEFRGRG</sequence>
<comment type="similarity">
    <text evidence="1">Belongs to the short-chain dehydrogenases/reductases (SDR) family.</text>
</comment>
<dbReference type="PRINTS" id="PR00080">
    <property type="entry name" value="SDRFAMILY"/>
</dbReference>
<dbReference type="PANTHER" id="PTHR24322:SF736">
    <property type="entry name" value="RETINOL DEHYDROGENASE 10"/>
    <property type="match status" value="1"/>
</dbReference>
<dbReference type="PROSITE" id="PS00061">
    <property type="entry name" value="ADH_SHORT"/>
    <property type="match status" value="1"/>
</dbReference>
<proteinExistence type="inferred from homology"/>
<reference evidence="5" key="1">
    <citation type="submission" date="2023-07" db="EMBL/GenBank/DDBJ databases">
        <title>Description of three actinobacteria isolated from air of manufacturing shop in a pharmaceutical factory.</title>
        <authorList>
            <person name="Zhang D.-F."/>
        </authorList>
    </citation>
    <scope>NUCLEOTIDE SEQUENCE [LARGE SCALE GENOMIC DNA]</scope>
    <source>
        <strain evidence="5">CCTCC AB 2011122</strain>
    </source>
</reference>
<evidence type="ECO:0000256" key="2">
    <source>
        <dbReference type="ARBA" id="ARBA00023002"/>
    </source>
</evidence>
<dbReference type="CDD" id="cd05339">
    <property type="entry name" value="17beta-HSDXI-like_SDR_c"/>
    <property type="match status" value="1"/>
</dbReference>
<dbReference type="Proteomes" id="UP001260072">
    <property type="component" value="Unassembled WGS sequence"/>
</dbReference>
<dbReference type="Pfam" id="PF08713">
    <property type="entry name" value="DNA_alkylation"/>
    <property type="match status" value="1"/>
</dbReference>
<dbReference type="Pfam" id="PF00106">
    <property type="entry name" value="adh_short"/>
    <property type="match status" value="1"/>
</dbReference>
<evidence type="ECO:0000313" key="5">
    <source>
        <dbReference type="Proteomes" id="UP001260072"/>
    </source>
</evidence>
<organism evidence="4 5">
    <name type="scientific">Agromyces indicus</name>
    <dbReference type="NCBI Taxonomy" id="758919"/>
    <lineage>
        <taxon>Bacteria</taxon>
        <taxon>Bacillati</taxon>
        <taxon>Actinomycetota</taxon>
        <taxon>Actinomycetes</taxon>
        <taxon>Micrococcales</taxon>
        <taxon>Microbacteriaceae</taxon>
        <taxon>Agromyces</taxon>
    </lineage>
</organism>